<feature type="compositionally biased region" description="Gly residues" evidence="1">
    <location>
        <begin position="339"/>
        <end position="348"/>
    </location>
</feature>
<feature type="compositionally biased region" description="Pro residues" evidence="1">
    <location>
        <begin position="1279"/>
        <end position="1302"/>
    </location>
</feature>
<feature type="compositionally biased region" description="Polar residues" evidence="1">
    <location>
        <begin position="8"/>
        <end position="25"/>
    </location>
</feature>
<feature type="compositionally biased region" description="Low complexity" evidence="1">
    <location>
        <begin position="1630"/>
        <end position="1642"/>
    </location>
</feature>
<evidence type="ECO:0000313" key="3">
    <source>
        <dbReference type="Proteomes" id="UP001595075"/>
    </source>
</evidence>
<evidence type="ECO:0000313" key="2">
    <source>
        <dbReference type="EMBL" id="KAL2070233.1"/>
    </source>
</evidence>
<feature type="compositionally biased region" description="Acidic residues" evidence="1">
    <location>
        <begin position="26"/>
        <end position="52"/>
    </location>
</feature>
<feature type="region of interest" description="Disordered" evidence="1">
    <location>
        <begin position="1"/>
        <end position="100"/>
    </location>
</feature>
<gene>
    <name evidence="2" type="ORF">VTL71DRAFT_13259</name>
</gene>
<evidence type="ECO:0000256" key="1">
    <source>
        <dbReference type="SAM" id="MobiDB-lite"/>
    </source>
</evidence>
<reference evidence="2 3" key="1">
    <citation type="journal article" date="2024" name="Commun. Biol.">
        <title>Comparative genomic analysis of thermophilic fungi reveals convergent evolutionary adaptations and gene losses.</title>
        <authorList>
            <person name="Steindorff A.S."/>
            <person name="Aguilar-Pontes M.V."/>
            <person name="Robinson A.J."/>
            <person name="Andreopoulos B."/>
            <person name="LaButti K."/>
            <person name="Kuo A."/>
            <person name="Mondo S."/>
            <person name="Riley R."/>
            <person name="Otillar R."/>
            <person name="Haridas S."/>
            <person name="Lipzen A."/>
            <person name="Grimwood J."/>
            <person name="Schmutz J."/>
            <person name="Clum A."/>
            <person name="Reid I.D."/>
            <person name="Moisan M.C."/>
            <person name="Butler G."/>
            <person name="Nguyen T.T.M."/>
            <person name="Dewar K."/>
            <person name="Conant G."/>
            <person name="Drula E."/>
            <person name="Henrissat B."/>
            <person name="Hansel C."/>
            <person name="Singer S."/>
            <person name="Hutchinson M.I."/>
            <person name="de Vries R.P."/>
            <person name="Natvig D.O."/>
            <person name="Powell A.J."/>
            <person name="Tsang A."/>
            <person name="Grigoriev I.V."/>
        </authorList>
    </citation>
    <scope>NUCLEOTIDE SEQUENCE [LARGE SCALE GENOMIC DNA]</scope>
    <source>
        <strain evidence="2 3">CBS 494.80</strain>
    </source>
</reference>
<evidence type="ECO:0008006" key="4">
    <source>
        <dbReference type="Google" id="ProtNLM"/>
    </source>
</evidence>
<feature type="compositionally biased region" description="Polar residues" evidence="1">
    <location>
        <begin position="813"/>
        <end position="823"/>
    </location>
</feature>
<protein>
    <recommendedName>
        <fullName evidence="4">Zn(2)-C6 fungal-type domain-containing protein</fullName>
    </recommendedName>
</protein>
<proteinExistence type="predicted"/>
<keyword evidence="3" id="KW-1185">Reference proteome</keyword>
<name>A0ABR4CJU1_9HELO</name>
<sequence length="2044" mass="223983">MSRRLPDRTSNPSQGGWPQIPQNYESYDEDGEVQEEGVEEDEDLDFENEYFDNESMRELMGLPPLDPQNTAPQATLAPRGQPQNYATGPSPGDYAPQDSEQYAYDPLLDPALYLPGEEPTMTNQYFDPTPATAPIPNIYDQNPFSPNPYDQNMPPPPPPGAASIPNLTQAGRPNPFPPSINHPYIPQLPVPIIPLTPTAIPVPTATRGGLNASATPRADRRLLNPNLRMWWNQTAQRRTNPSSDKCYQCVAGRLSGGCSLARTSYPCKRCKDLGKANECTNGMPSREWEHSFLRAIGVDVPELRGRKAMQEGEVRLENLIRQKKNQAASSTNPSPAPGGDDGNIGDGGYPMTSLPGGGTGPSGSQDPFSSIDDDDNNDVTVVATVPRGGRRGRGSRGGRTGIGRAGFRAPNPFLPTPAPVAAGPDKTVKRKRGRPRGSFNKKGLKSRPTNRPSATAGVPYAPPRPAQRDEPEGQDQYPIPDQYPATRPQAPVLNRDTGIFETISPNPCDFCQEFQLTCSPEKPCSACNDARVLCKNSVTGEEWPLREVFRDDAPTGLPYSPFALSAPGFFGSAGLPRATPGFLPPSEGSYLPVPDPWRENDLGDNNYDDPIDFAADSRAEVNNGSVMQNVDIDQYNTELNTYAAEPQQNSNLNAGQAYVMTPPMPGIGVDEYEDYVDKTIAELLTASQSWAAIEPRPIRPANIHPDLFALFGDDDEDAMSVEDLARKRDRDRLQAYQVYRAGRPRSQAPPPPFLGSPFDPYRGNQATSRPSSLGFVLRSPFDRLSGNQAPPPPSSRARVLRSPFDPYPGTPYGSRTSSTGNRASQPIRFGAPLPPFQPRIPPPVIQQAVINLPGYANWNWDGTGIHNGPDAWPFKSINPNRTVGGFALGDMLLEACMEQPRSVAFPNLYDDEDEDQENNPNPDPGATCGQAPVKVCECVIASKAQHPANPFNTCVTCHQKRYSLPQYNMEYLELRKKFLCRPCASIALGQNGQNVTVGPDCVCQITMSNVWLCHQHRDVVERDFVAGLATAEAALIGLGAEGMCVACKLNREDGSSGVFSCKYRGLNRERIESNCENRHRISFSASGRKEERIGTKKDIVYILVPSQPQYPSRMSGPGDRKGKGRARTVDGYAYYDEDGVDITDLYANLPPAERAQVARARANDGVDTLARPGSGEEPFRGRTRGSSGSGSAIRGEPGAGPMPGRPGVDPGPGPGEDTEMTGTDVPYATGSMYPSPRAPDPQPQSYLPNRATPQPSVPFPGFHAANMNDRPPGYIDPNARPPPPTSFLPTPTPAGFPAPRQPLIPLVTPRVGGKGKGHECRNGLPTTTWENDEIKRMKAVARGESGERVPSGGRGPGRPGRDDRPQRPRSASPEIGRGTSGGFGRPGLPATGRDDVTTYPHGPGPPPISNLADVGMSAQGQGTSGGTGGGIPSILPTRQRPLPSSRREERRERTPRSRTRSPGRDRQPRDDDSNDDDEEDYDDNGGEGSSRNPPPIPTRSKTSKEPSQKRNRKRVYATKESAKARVPIESKVTDEEYFRRFGKPKKCHDCTNMKILCTGGKPCDQCTRVGRECVNWNCEPYTAAPPLGEHPSVQNSNVLLNPVTGNGVFTAAAAGAVTSTASMRPPPSGPLVRRPPSRAQRPAQDRARRQAQAANQVGDPLDIFQNRTNPFHHLRRDVEELGFGVPEANRGRLAAPIPPDWHNERERRMFDAQYPYRYLDPNADLRRGYGFTGTAESMNRPVWEEHAAARNWYIPPSYIGQEPAPDPSLVRPDPEPYMVDLQNPNPLPVFGQNVQAVDDILNARIPAPGANSQVPWIATWNYDQGRTRNRGLNAHTETRGPLGWPYPMIDSLAPDHSHVNAIFYSDPVPCCENENQFNTGQNPKLCRVEPALKCGVLGRYDCEHEENPWHTCHICRNKQANFWHPAQEETLRRQKLYLCKDCAYLVRIESRSWERECLCYASKTCANVCHMHREGLENSASEPLLISEDFLIREGILARDSDKCIMCNVQDADAESNIWSCKLCREWVSETSRPLVDDLIANGG</sequence>
<feature type="compositionally biased region" description="Low complexity" evidence="1">
    <location>
        <begin position="378"/>
        <end position="387"/>
    </location>
</feature>
<accession>A0ABR4CJU1</accession>
<feature type="region of interest" description="Disordered" evidence="1">
    <location>
        <begin position="740"/>
        <end position="823"/>
    </location>
</feature>
<feature type="region of interest" description="Disordered" evidence="1">
    <location>
        <begin position="1157"/>
        <end position="1523"/>
    </location>
</feature>
<feature type="compositionally biased region" description="Gly residues" evidence="1">
    <location>
        <begin position="1422"/>
        <end position="1431"/>
    </location>
</feature>
<feature type="compositionally biased region" description="Polar residues" evidence="1">
    <location>
        <begin position="1243"/>
        <end position="1254"/>
    </location>
</feature>
<comment type="caution">
    <text evidence="2">The sequence shown here is derived from an EMBL/GenBank/DDBJ whole genome shotgun (WGS) entry which is preliminary data.</text>
</comment>
<feature type="compositionally biased region" description="Low complexity" evidence="1">
    <location>
        <begin position="1184"/>
        <end position="1195"/>
    </location>
</feature>
<feature type="compositionally biased region" description="Acidic residues" evidence="1">
    <location>
        <begin position="1472"/>
        <end position="1485"/>
    </location>
</feature>
<feature type="region of interest" description="Disordered" evidence="1">
    <location>
        <begin position="1619"/>
        <end position="1656"/>
    </location>
</feature>
<feature type="compositionally biased region" description="Basic and acidic residues" evidence="1">
    <location>
        <begin position="1462"/>
        <end position="1471"/>
    </location>
</feature>
<dbReference type="Proteomes" id="UP001595075">
    <property type="component" value="Unassembled WGS sequence"/>
</dbReference>
<dbReference type="EMBL" id="JAZHXI010000006">
    <property type="protein sequence ID" value="KAL2070233.1"/>
    <property type="molecule type" value="Genomic_DNA"/>
</dbReference>
<feature type="region of interest" description="Disordered" evidence="1">
    <location>
        <begin position="321"/>
        <end position="490"/>
    </location>
</feature>
<organism evidence="2 3">
    <name type="scientific">Oculimacula yallundae</name>
    <dbReference type="NCBI Taxonomy" id="86028"/>
    <lineage>
        <taxon>Eukaryota</taxon>
        <taxon>Fungi</taxon>
        <taxon>Dikarya</taxon>
        <taxon>Ascomycota</taxon>
        <taxon>Pezizomycotina</taxon>
        <taxon>Leotiomycetes</taxon>
        <taxon>Helotiales</taxon>
        <taxon>Ploettnerulaceae</taxon>
        <taxon>Oculimacula</taxon>
    </lineage>
</organism>
<feature type="compositionally biased region" description="Basic and acidic residues" evidence="1">
    <location>
        <begin position="1445"/>
        <end position="1455"/>
    </location>
</feature>
<feature type="region of interest" description="Disordered" evidence="1">
    <location>
        <begin position="153"/>
        <end position="172"/>
    </location>
</feature>